<evidence type="ECO:0000313" key="2">
    <source>
        <dbReference type="EMBL" id="SCZ01268.1"/>
    </source>
</evidence>
<proteinExistence type="predicted"/>
<evidence type="ECO:0000313" key="3">
    <source>
        <dbReference type="Proteomes" id="UP000199569"/>
    </source>
</evidence>
<reference evidence="2 3" key="1">
    <citation type="submission" date="2016-10" db="EMBL/GenBank/DDBJ databases">
        <authorList>
            <person name="de Groot N.N."/>
        </authorList>
    </citation>
    <scope>NUCLEOTIDE SEQUENCE [LARGE SCALE GENOMIC DNA]</scope>
    <source>
        <strain evidence="2 3">CGMCC 1.7666</strain>
    </source>
</reference>
<accession>A0A1G5KME6</accession>
<dbReference type="RefSeq" id="WP_091137190.1">
    <property type="nucleotide sequence ID" value="NZ_FMVJ01000010.1"/>
</dbReference>
<keyword evidence="3" id="KW-1185">Reference proteome</keyword>
<organism evidence="2 3">
    <name type="scientific">Microvirga guangxiensis</name>
    <dbReference type="NCBI Taxonomy" id="549386"/>
    <lineage>
        <taxon>Bacteria</taxon>
        <taxon>Pseudomonadati</taxon>
        <taxon>Pseudomonadota</taxon>
        <taxon>Alphaproteobacteria</taxon>
        <taxon>Hyphomicrobiales</taxon>
        <taxon>Methylobacteriaceae</taxon>
        <taxon>Microvirga</taxon>
    </lineage>
</organism>
<name>A0A1G5KME6_9HYPH</name>
<protein>
    <submittedName>
        <fullName evidence="2">Uncharacterized protein</fullName>
    </submittedName>
</protein>
<sequence length="154" mass="17762">MALTNTERQRIYREKLKAGATRTEALEAENAALKQQLEQSRRVIDELRTANHQAVVPKFDIPEGTAAVICLSAHEVHRLNRMKKCRQFLPDGRRPLAFDTYRVLGLNISGWERMPLEFLAKFGLLDAARIWKKQEASALRRINITEFGFDPWES</sequence>
<evidence type="ECO:0000256" key="1">
    <source>
        <dbReference type="SAM" id="Coils"/>
    </source>
</evidence>
<dbReference type="AlphaFoldDB" id="A0A1G5KME6"/>
<gene>
    <name evidence="2" type="ORF">SAMN02927923_03421</name>
</gene>
<dbReference type="OrthoDB" id="9979037at2"/>
<dbReference type="Proteomes" id="UP000199569">
    <property type="component" value="Unassembled WGS sequence"/>
</dbReference>
<dbReference type="EMBL" id="FMVJ01000010">
    <property type="protein sequence ID" value="SCZ01268.1"/>
    <property type="molecule type" value="Genomic_DNA"/>
</dbReference>
<keyword evidence="1" id="KW-0175">Coiled coil</keyword>
<feature type="coiled-coil region" evidence="1">
    <location>
        <begin position="23"/>
        <end position="50"/>
    </location>
</feature>